<evidence type="ECO:0000259" key="5">
    <source>
        <dbReference type="PROSITE" id="PS51118"/>
    </source>
</evidence>
<proteinExistence type="predicted"/>
<keyword evidence="3" id="KW-0804">Transcription</keyword>
<name>A0AAU2JRQ1_9ACTN</name>
<evidence type="ECO:0000256" key="1">
    <source>
        <dbReference type="ARBA" id="ARBA00023015"/>
    </source>
</evidence>
<feature type="compositionally biased region" description="Low complexity" evidence="4">
    <location>
        <begin position="132"/>
        <end position="143"/>
    </location>
</feature>
<evidence type="ECO:0000256" key="2">
    <source>
        <dbReference type="ARBA" id="ARBA00023125"/>
    </source>
</evidence>
<dbReference type="PANTHER" id="PTHR33204:SF39">
    <property type="entry name" value="TRANSCRIPTIONAL REGULATORY PROTEIN"/>
    <property type="match status" value="1"/>
</dbReference>
<sequence>MTEAVSETAGEPLDPEMFDPVCPSPLVPFRIGDKWATLILRCLEGGPRRFSELKVPLRGITSKSLTQSLRGLERDGFVSRAEHDTPERRVEYALTPLGRGLLGPLDAACEWTREHWDELIDAQEAGQGGGPVQPQVREQSTRR</sequence>
<dbReference type="PANTHER" id="PTHR33204">
    <property type="entry name" value="TRANSCRIPTIONAL REGULATOR, MARR FAMILY"/>
    <property type="match status" value="1"/>
</dbReference>
<dbReference type="PROSITE" id="PS51118">
    <property type="entry name" value="HTH_HXLR"/>
    <property type="match status" value="1"/>
</dbReference>
<accession>A0AAU2JRQ1</accession>
<dbReference type="GO" id="GO:0003677">
    <property type="term" value="F:DNA binding"/>
    <property type="evidence" value="ECO:0007669"/>
    <property type="project" value="UniProtKB-KW"/>
</dbReference>
<protein>
    <submittedName>
        <fullName evidence="6">Helix-turn-helix transcriptional regulator</fullName>
    </submittedName>
</protein>
<evidence type="ECO:0000256" key="4">
    <source>
        <dbReference type="SAM" id="MobiDB-lite"/>
    </source>
</evidence>
<dbReference type="EMBL" id="CP108264">
    <property type="protein sequence ID" value="WTU75385.1"/>
    <property type="molecule type" value="Genomic_DNA"/>
</dbReference>
<dbReference type="InterPro" id="IPR036388">
    <property type="entry name" value="WH-like_DNA-bd_sf"/>
</dbReference>
<keyword evidence="1" id="KW-0805">Transcription regulation</keyword>
<keyword evidence="2" id="KW-0238">DNA-binding</keyword>
<evidence type="ECO:0000313" key="6">
    <source>
        <dbReference type="EMBL" id="WTU75385.1"/>
    </source>
</evidence>
<reference evidence="6" key="1">
    <citation type="submission" date="2022-10" db="EMBL/GenBank/DDBJ databases">
        <title>The complete genomes of actinobacterial strains from the NBC collection.</title>
        <authorList>
            <person name="Joergensen T.S."/>
            <person name="Alvarez Arevalo M."/>
            <person name="Sterndorff E.B."/>
            <person name="Faurdal D."/>
            <person name="Vuksanovic O."/>
            <person name="Mourched A.-S."/>
            <person name="Charusanti P."/>
            <person name="Shaw S."/>
            <person name="Blin K."/>
            <person name="Weber T."/>
        </authorList>
    </citation>
    <scope>NUCLEOTIDE SEQUENCE</scope>
    <source>
        <strain evidence="6">NBC_00049</strain>
    </source>
</reference>
<feature type="region of interest" description="Disordered" evidence="4">
    <location>
        <begin position="120"/>
        <end position="143"/>
    </location>
</feature>
<dbReference type="SUPFAM" id="SSF46785">
    <property type="entry name" value="Winged helix' DNA-binding domain"/>
    <property type="match status" value="1"/>
</dbReference>
<dbReference type="Pfam" id="PF01638">
    <property type="entry name" value="HxlR"/>
    <property type="match status" value="1"/>
</dbReference>
<gene>
    <name evidence="6" type="ORF">OG327_19805</name>
</gene>
<dbReference type="Gene3D" id="1.10.10.10">
    <property type="entry name" value="Winged helix-like DNA-binding domain superfamily/Winged helix DNA-binding domain"/>
    <property type="match status" value="1"/>
</dbReference>
<dbReference type="InterPro" id="IPR036390">
    <property type="entry name" value="WH_DNA-bd_sf"/>
</dbReference>
<dbReference type="AlphaFoldDB" id="A0AAU2JRQ1"/>
<dbReference type="InterPro" id="IPR002577">
    <property type="entry name" value="HTH_HxlR"/>
</dbReference>
<evidence type="ECO:0000256" key="3">
    <source>
        <dbReference type="ARBA" id="ARBA00023163"/>
    </source>
</evidence>
<organism evidence="6">
    <name type="scientific">Streptomyces sp. NBC_00049</name>
    <dbReference type="NCBI Taxonomy" id="2903617"/>
    <lineage>
        <taxon>Bacteria</taxon>
        <taxon>Bacillati</taxon>
        <taxon>Actinomycetota</taxon>
        <taxon>Actinomycetes</taxon>
        <taxon>Kitasatosporales</taxon>
        <taxon>Streptomycetaceae</taxon>
        <taxon>Streptomyces</taxon>
    </lineage>
</organism>
<feature type="domain" description="HTH hxlR-type" evidence="5">
    <location>
        <begin position="22"/>
        <end position="120"/>
    </location>
</feature>